<proteinExistence type="predicted"/>
<keyword evidence="1" id="KW-1133">Transmembrane helix</keyword>
<evidence type="ECO:0000313" key="4">
    <source>
        <dbReference type="Proteomes" id="UP000602510"/>
    </source>
</evidence>
<name>A0A833SKC1_PHYIN</name>
<dbReference type="EMBL" id="JAACNO010002210">
    <property type="protein sequence ID" value="KAF4135024.1"/>
    <property type="molecule type" value="Genomic_DNA"/>
</dbReference>
<dbReference type="Proteomes" id="UP000704712">
    <property type="component" value="Unassembled WGS sequence"/>
</dbReference>
<accession>A0A833SKC1</accession>
<reference evidence="2" key="1">
    <citation type="submission" date="2020-04" db="EMBL/GenBank/DDBJ databases">
        <title>Hybrid Assembly of Korean Phytophthora infestans isolates.</title>
        <authorList>
            <person name="Prokchorchik M."/>
            <person name="Lee Y."/>
            <person name="Seo J."/>
            <person name="Cho J.-H."/>
            <person name="Park Y.-E."/>
            <person name="Jang D.-C."/>
            <person name="Im J.-S."/>
            <person name="Choi J.-G."/>
            <person name="Park H.-J."/>
            <person name="Lee G.-B."/>
            <person name="Lee Y.-G."/>
            <person name="Hong S.-Y."/>
            <person name="Cho K."/>
            <person name="Sohn K.H."/>
        </authorList>
    </citation>
    <scope>NUCLEOTIDE SEQUENCE</scope>
    <source>
        <strain evidence="2">KR_1_A1</strain>
        <strain evidence="3">KR_2_A2</strain>
    </source>
</reference>
<comment type="caution">
    <text evidence="2">The sequence shown here is derived from an EMBL/GenBank/DDBJ whole genome shotgun (WGS) entry which is preliminary data.</text>
</comment>
<keyword evidence="1" id="KW-0472">Membrane</keyword>
<dbReference type="EMBL" id="WSZM01000289">
    <property type="protein sequence ID" value="KAF4035912.1"/>
    <property type="molecule type" value="Genomic_DNA"/>
</dbReference>
<keyword evidence="4" id="KW-1185">Reference proteome</keyword>
<feature type="transmembrane region" description="Helical" evidence="1">
    <location>
        <begin position="32"/>
        <end position="56"/>
    </location>
</feature>
<evidence type="ECO:0000313" key="2">
    <source>
        <dbReference type="EMBL" id="KAF4035912.1"/>
    </source>
</evidence>
<dbReference type="AlphaFoldDB" id="A0A833SKC1"/>
<keyword evidence="1" id="KW-0812">Transmembrane</keyword>
<protein>
    <recommendedName>
        <fullName evidence="5">Transmembrane protein</fullName>
    </recommendedName>
</protein>
<evidence type="ECO:0008006" key="5">
    <source>
        <dbReference type="Google" id="ProtNLM"/>
    </source>
</evidence>
<sequence>MDHQMLNGYTVPAIPLLSSPKSGVRTPLRWTYLYVVASVGLIRHVNVLLSVIMRGFDNLLQQKMNRTGRQDERN</sequence>
<organism evidence="2 4">
    <name type="scientific">Phytophthora infestans</name>
    <name type="common">Potato late blight agent</name>
    <name type="synonym">Botrytis infestans</name>
    <dbReference type="NCBI Taxonomy" id="4787"/>
    <lineage>
        <taxon>Eukaryota</taxon>
        <taxon>Sar</taxon>
        <taxon>Stramenopiles</taxon>
        <taxon>Oomycota</taxon>
        <taxon>Peronosporomycetes</taxon>
        <taxon>Peronosporales</taxon>
        <taxon>Peronosporaceae</taxon>
        <taxon>Phytophthora</taxon>
    </lineage>
</organism>
<evidence type="ECO:0000313" key="3">
    <source>
        <dbReference type="EMBL" id="KAF4135024.1"/>
    </source>
</evidence>
<dbReference type="Proteomes" id="UP000602510">
    <property type="component" value="Unassembled WGS sequence"/>
</dbReference>
<evidence type="ECO:0000256" key="1">
    <source>
        <dbReference type="SAM" id="Phobius"/>
    </source>
</evidence>
<gene>
    <name evidence="2" type="ORF">GN244_ATG12055</name>
    <name evidence="3" type="ORF">GN958_ATG15785</name>
</gene>